<sequence length="194" mass="22234">MVCTGPIVERLIHPNWTYAFLYSKFLEYGDTVFIVFRKKPLIFLHWYHHLTVALFCWFNVQNNYAGSCIFMGLNAVIHAFMYTYYSLKAAEFKIPRVVSISITLFQIVQMLLGCSFMTYIIVMGNDSDCKTSNSHSLAGGFMYASYLVLFAQFFQRSYSSQTSSQKHSTLSEAAKLEHTDGATQSDGSVRQRRL</sequence>
<comment type="subcellular location">
    <subcellularLocation>
        <location evidence="1">Membrane</location>
        <topology evidence="1">Multi-pass membrane protein</topology>
    </subcellularLocation>
</comment>
<reference evidence="12" key="1">
    <citation type="submission" date="2003-08" db="EMBL/GenBank/DDBJ databases">
        <authorList>
            <person name="Birren B."/>
            <person name="Nusbaum C."/>
            <person name="Abebe A."/>
            <person name="Abouelleil A."/>
            <person name="Adekoya E."/>
            <person name="Ait-zahra M."/>
            <person name="Allen N."/>
            <person name="Allen T."/>
            <person name="An P."/>
            <person name="Anderson M."/>
            <person name="Anderson S."/>
            <person name="Arachchi H."/>
            <person name="Armbruster J."/>
            <person name="Bachantsang P."/>
            <person name="Baldwin J."/>
            <person name="Barry A."/>
            <person name="Bayul T."/>
            <person name="Blitshsteyn B."/>
            <person name="Bloom T."/>
            <person name="Blye J."/>
            <person name="Boguslavskiy L."/>
            <person name="Borowsky M."/>
            <person name="Boukhgalter B."/>
            <person name="Brunache A."/>
            <person name="Butler J."/>
            <person name="Calixte N."/>
            <person name="Calvo S."/>
            <person name="Camarata J."/>
            <person name="Campo K."/>
            <person name="Chang J."/>
            <person name="Cheshatsang Y."/>
            <person name="Citroen M."/>
            <person name="Collymore A."/>
            <person name="Considine T."/>
            <person name="Cook A."/>
            <person name="Cooke P."/>
            <person name="Corum B."/>
            <person name="Cuomo C."/>
            <person name="David R."/>
            <person name="Dawoe T."/>
            <person name="Degray S."/>
            <person name="Dodge S."/>
            <person name="Dooley K."/>
            <person name="Dorje P."/>
            <person name="Dorjee K."/>
            <person name="Dorris L."/>
            <person name="Duffey N."/>
            <person name="Dupes A."/>
            <person name="Elkins T."/>
            <person name="Engels R."/>
            <person name="Erickson J."/>
            <person name="Farina A."/>
            <person name="Faro S."/>
            <person name="Ferreira P."/>
            <person name="Fischer H."/>
            <person name="Fitzgerald M."/>
            <person name="Foley K."/>
            <person name="Gage D."/>
            <person name="Galagan J."/>
            <person name="Gearin G."/>
            <person name="Gnerre S."/>
            <person name="Gnirke A."/>
            <person name="Goyette A."/>
            <person name="Graham J."/>
            <person name="Grandbois E."/>
            <person name="Gyaltsen K."/>
            <person name="Hafez N."/>
            <person name="Hagopian D."/>
            <person name="Hagos B."/>
            <person name="Hall J."/>
            <person name="Hatcher B."/>
            <person name="Heller A."/>
            <person name="Higgins H."/>
            <person name="Honan T."/>
            <person name="Horn A."/>
            <person name="Houde N."/>
            <person name="Hughes L."/>
            <person name="Hulme W."/>
            <person name="Husby E."/>
            <person name="Iliev I."/>
            <person name="Jaffe D."/>
            <person name="Jones C."/>
            <person name="Kamal M."/>
            <person name="Kamat A."/>
            <person name="Kamvysselis M."/>
            <person name="Karlsson E."/>
            <person name="Kells C."/>
            <person name="Kieu A."/>
            <person name="Kisner P."/>
            <person name="Kodira C."/>
            <person name="Kulbokas E."/>
            <person name="Labutti K."/>
            <person name="Lama D."/>
            <person name="Landers T."/>
            <person name="Leger J."/>
            <person name="Levine S."/>
            <person name="Lewis D."/>
            <person name="Lewis T."/>
            <person name="Lindblad-toh K."/>
            <person name="Liu X."/>
            <person name="Lokyitsang T."/>
            <person name="Lokyitsang Y."/>
            <person name="Lucien O."/>
            <person name="Lui A."/>
            <person name="Ma L.J."/>
            <person name="Mabbitt R."/>
            <person name="Macdonald J."/>
            <person name="Maclean C."/>
            <person name="Major J."/>
            <person name="Manning J."/>
            <person name="Marabella R."/>
            <person name="Maru K."/>
            <person name="Matthews C."/>
            <person name="Mauceli E."/>
            <person name="Mccarthy M."/>
            <person name="Mcdonough S."/>
            <person name="Mcghee T."/>
            <person name="Meldrim J."/>
            <person name="Meneus L."/>
            <person name="Mesirov J."/>
            <person name="Mihalev A."/>
            <person name="Mihova T."/>
            <person name="Mikkelsen T."/>
            <person name="Mlenga V."/>
            <person name="Moru K."/>
            <person name="Mozes J."/>
            <person name="Mulrain L."/>
            <person name="Munson G."/>
            <person name="Naylor J."/>
            <person name="Newes C."/>
            <person name="Nguyen C."/>
            <person name="Nguyen N."/>
            <person name="Nguyen T."/>
            <person name="Nicol R."/>
            <person name="Nielsen C."/>
            <person name="Nizzari M."/>
            <person name="Norbu C."/>
            <person name="Norbu N."/>
            <person name="O'donnell P."/>
            <person name="Okoawo O."/>
            <person name="O'leary S."/>
            <person name="Omotosho B."/>
            <person name="O'neill K."/>
            <person name="Osman S."/>
            <person name="Parker S."/>
            <person name="Perrin D."/>
            <person name="Phunkhang P."/>
            <person name="Piqani B."/>
            <person name="Purcell S."/>
            <person name="Rachupka T."/>
            <person name="Ramasamy U."/>
            <person name="Rameau R."/>
            <person name="Ray V."/>
            <person name="Raymond C."/>
            <person name="Retta R."/>
            <person name="Richardson S."/>
            <person name="Rise C."/>
            <person name="Rodriguez J."/>
            <person name="Rogers J."/>
            <person name="Rogov P."/>
            <person name="Rutman M."/>
            <person name="Schupbach R."/>
            <person name="Seaman C."/>
            <person name="Settipalli S."/>
            <person name="Sharpe T."/>
            <person name="Sheridan J."/>
            <person name="Sherpa N."/>
            <person name="Shi J."/>
            <person name="Smirnov S."/>
            <person name="Smith C."/>
            <person name="Sougnez C."/>
            <person name="Spencer B."/>
            <person name="Stalker J."/>
            <person name="Stange-thomann N."/>
            <person name="Stavropoulos S."/>
            <person name="Stetson K."/>
            <person name="Stone C."/>
            <person name="Stone S."/>
            <person name="Stubbs M."/>
            <person name="Talamas J."/>
            <person name="Tchuinga P."/>
            <person name="Tenzing P."/>
            <person name="Tesfaye S."/>
            <person name="Theodore J."/>
            <person name="Thoulutsang Y."/>
            <person name="Topham K."/>
            <person name="Towey S."/>
            <person name="Tsamla T."/>
            <person name="Tsomo N."/>
            <person name="Vallee D."/>
            <person name="Vassiliev H."/>
            <person name="Venkataraman V."/>
            <person name="Vinson J."/>
            <person name="Vo A."/>
            <person name="Wade C."/>
            <person name="Wang S."/>
            <person name="Wangchuk T."/>
            <person name="Wangdi T."/>
            <person name="Whittaker C."/>
            <person name="Wilkinson J."/>
            <person name="Wu Y."/>
            <person name="Wyman D."/>
            <person name="Yadav S."/>
            <person name="Yang S."/>
            <person name="Yang X."/>
            <person name="Yeager S."/>
            <person name="Yee E."/>
            <person name="Young G."/>
            <person name="Zainoun J."/>
            <person name="Zembeck L."/>
            <person name="Zimmer A."/>
            <person name="Zody M."/>
            <person name="Lander E."/>
        </authorList>
    </citation>
    <scope>NUCLEOTIDE SEQUENCE [LARGE SCALE GENOMIC DNA]</scope>
</reference>
<dbReference type="Ensembl" id="ENSCSAVT00000011834.1">
    <property type="protein sequence ID" value="ENSCSAVP00000011698.1"/>
    <property type="gene ID" value="ENSCSAVG00000006853.1"/>
</dbReference>
<dbReference type="InterPro" id="IPR030457">
    <property type="entry name" value="ELO_CS"/>
</dbReference>
<evidence type="ECO:0000256" key="6">
    <source>
        <dbReference type="ARBA" id="ARBA00022989"/>
    </source>
</evidence>
<dbReference type="GO" id="GO:0034626">
    <property type="term" value="P:fatty acid elongation, polyunsaturated fatty acid"/>
    <property type="evidence" value="ECO:0007669"/>
    <property type="project" value="TreeGrafter"/>
</dbReference>
<dbReference type="GeneTree" id="ENSGT01050000244965"/>
<dbReference type="Proteomes" id="UP000007875">
    <property type="component" value="Unassembled WGS sequence"/>
</dbReference>
<dbReference type="PANTHER" id="PTHR11157:SF17">
    <property type="entry name" value="ELONGATION OF VERY LONG CHAIN FATTY ACIDS PROTEIN 6"/>
    <property type="match status" value="1"/>
</dbReference>
<evidence type="ECO:0000256" key="2">
    <source>
        <dbReference type="ARBA" id="ARBA00022516"/>
    </source>
</evidence>
<dbReference type="PANTHER" id="PTHR11157">
    <property type="entry name" value="FATTY ACID ACYL TRANSFERASE-RELATED"/>
    <property type="match status" value="1"/>
</dbReference>
<feature type="transmembrane region" description="Helical" evidence="10">
    <location>
        <begin position="41"/>
        <end position="58"/>
    </location>
</feature>
<proteinExistence type="inferred from homology"/>
<feature type="transmembrane region" description="Helical" evidence="10">
    <location>
        <begin position="64"/>
        <end position="85"/>
    </location>
</feature>
<dbReference type="PROSITE" id="PS01188">
    <property type="entry name" value="ELO"/>
    <property type="match status" value="1"/>
</dbReference>
<dbReference type="InterPro" id="IPR002076">
    <property type="entry name" value="ELO_fam"/>
</dbReference>
<comment type="caution">
    <text evidence="10">Lacks conserved residue(s) required for the propagation of feature annotation.</text>
</comment>
<dbReference type="InParanoid" id="H2Z286"/>
<dbReference type="Pfam" id="PF01151">
    <property type="entry name" value="ELO"/>
    <property type="match status" value="1"/>
</dbReference>
<keyword evidence="7 10" id="KW-0443">Lipid metabolism</keyword>
<dbReference type="GO" id="GO:0034625">
    <property type="term" value="P:fatty acid elongation, monounsaturated fatty acid"/>
    <property type="evidence" value="ECO:0007669"/>
    <property type="project" value="TreeGrafter"/>
</dbReference>
<dbReference type="STRING" id="51511.ENSCSAVP00000011698"/>
<dbReference type="GO" id="GO:0019367">
    <property type="term" value="P:fatty acid elongation, saturated fatty acid"/>
    <property type="evidence" value="ECO:0007669"/>
    <property type="project" value="TreeGrafter"/>
</dbReference>
<comment type="catalytic activity">
    <reaction evidence="10">
        <text>a very-long-chain acyl-CoA + malonyl-CoA + H(+) = a very-long-chain 3-oxoacyl-CoA + CO2 + CoA</text>
        <dbReference type="Rhea" id="RHEA:32727"/>
        <dbReference type="ChEBI" id="CHEBI:15378"/>
        <dbReference type="ChEBI" id="CHEBI:16526"/>
        <dbReference type="ChEBI" id="CHEBI:57287"/>
        <dbReference type="ChEBI" id="CHEBI:57384"/>
        <dbReference type="ChEBI" id="CHEBI:90725"/>
        <dbReference type="ChEBI" id="CHEBI:90736"/>
        <dbReference type="EC" id="2.3.1.199"/>
    </reaction>
</comment>
<evidence type="ECO:0000313" key="12">
    <source>
        <dbReference type="Proteomes" id="UP000007875"/>
    </source>
</evidence>
<dbReference type="HOGENOM" id="CLU_048483_1_3_1"/>
<feature type="transmembrane region" description="Helical" evidence="10">
    <location>
        <begin position="97"/>
        <end position="122"/>
    </location>
</feature>
<dbReference type="GO" id="GO:0009922">
    <property type="term" value="F:fatty acid elongase activity"/>
    <property type="evidence" value="ECO:0007669"/>
    <property type="project" value="UniProtKB-EC"/>
</dbReference>
<keyword evidence="4 10" id="KW-0812">Transmembrane</keyword>
<organism evidence="11 12">
    <name type="scientific">Ciona savignyi</name>
    <name type="common">Pacific transparent sea squirt</name>
    <dbReference type="NCBI Taxonomy" id="51511"/>
    <lineage>
        <taxon>Eukaryota</taxon>
        <taxon>Metazoa</taxon>
        <taxon>Chordata</taxon>
        <taxon>Tunicata</taxon>
        <taxon>Ascidiacea</taxon>
        <taxon>Phlebobranchia</taxon>
        <taxon>Cionidae</taxon>
        <taxon>Ciona</taxon>
    </lineage>
</organism>
<keyword evidence="2 10" id="KW-0444">Lipid biosynthesis</keyword>
<evidence type="ECO:0000256" key="5">
    <source>
        <dbReference type="ARBA" id="ARBA00022832"/>
    </source>
</evidence>
<keyword evidence="9 10" id="KW-0275">Fatty acid biosynthesis</keyword>
<evidence type="ECO:0000256" key="4">
    <source>
        <dbReference type="ARBA" id="ARBA00022692"/>
    </source>
</evidence>
<dbReference type="OMA" id="KEMHELW"/>
<evidence type="ECO:0000256" key="9">
    <source>
        <dbReference type="ARBA" id="ARBA00023160"/>
    </source>
</evidence>
<protein>
    <recommendedName>
        <fullName evidence="10">Elongation of very long chain fatty acids protein</fullName>
        <ecNumber evidence="10">2.3.1.199</ecNumber>
    </recommendedName>
    <alternativeName>
        <fullName evidence="10">Very-long-chain 3-oxoacyl-CoA synthase</fullName>
    </alternativeName>
</protein>
<evidence type="ECO:0000256" key="1">
    <source>
        <dbReference type="ARBA" id="ARBA00004141"/>
    </source>
</evidence>
<dbReference type="EC" id="2.3.1.199" evidence="10"/>
<keyword evidence="12" id="KW-1185">Reference proteome</keyword>
<keyword evidence="6 10" id="KW-1133">Transmembrane helix</keyword>
<dbReference type="GO" id="GO:0042761">
    <property type="term" value="P:very long-chain fatty acid biosynthetic process"/>
    <property type="evidence" value="ECO:0007669"/>
    <property type="project" value="TreeGrafter"/>
</dbReference>
<evidence type="ECO:0000256" key="7">
    <source>
        <dbReference type="ARBA" id="ARBA00023098"/>
    </source>
</evidence>
<evidence type="ECO:0000313" key="11">
    <source>
        <dbReference type="Ensembl" id="ENSCSAVP00000011698.1"/>
    </source>
</evidence>
<name>H2Z286_CIOSA</name>
<evidence type="ECO:0000256" key="10">
    <source>
        <dbReference type="RuleBase" id="RU361115"/>
    </source>
</evidence>
<keyword evidence="3 10" id="KW-0808">Transferase</keyword>
<accession>H2Z286</accession>
<keyword evidence="5 10" id="KW-0276">Fatty acid metabolism</keyword>
<evidence type="ECO:0000256" key="8">
    <source>
        <dbReference type="ARBA" id="ARBA00023136"/>
    </source>
</evidence>
<dbReference type="eggNOG" id="KOG3072">
    <property type="taxonomic scope" value="Eukaryota"/>
</dbReference>
<dbReference type="GO" id="GO:0005789">
    <property type="term" value="C:endoplasmic reticulum membrane"/>
    <property type="evidence" value="ECO:0007669"/>
    <property type="project" value="TreeGrafter"/>
</dbReference>
<dbReference type="GO" id="GO:0030148">
    <property type="term" value="P:sphingolipid biosynthetic process"/>
    <property type="evidence" value="ECO:0007669"/>
    <property type="project" value="TreeGrafter"/>
</dbReference>
<comment type="similarity">
    <text evidence="10">Belongs to the ELO family.</text>
</comment>
<feature type="transmembrane region" description="Helical" evidence="10">
    <location>
        <begin position="134"/>
        <end position="154"/>
    </location>
</feature>
<dbReference type="AlphaFoldDB" id="H2Z286"/>
<keyword evidence="8 10" id="KW-0472">Membrane</keyword>
<reference evidence="11" key="3">
    <citation type="submission" date="2025-09" db="UniProtKB">
        <authorList>
            <consortium name="Ensembl"/>
        </authorList>
    </citation>
    <scope>IDENTIFICATION</scope>
</reference>
<evidence type="ECO:0000256" key="3">
    <source>
        <dbReference type="ARBA" id="ARBA00022679"/>
    </source>
</evidence>
<reference evidence="11" key="2">
    <citation type="submission" date="2025-08" db="UniProtKB">
        <authorList>
            <consortium name="Ensembl"/>
        </authorList>
    </citation>
    <scope>IDENTIFICATION</scope>
</reference>